<keyword evidence="3 5" id="KW-1133">Transmembrane helix</keyword>
<dbReference type="Gene3D" id="1.10.357.140">
    <property type="entry name" value="UbiA prenyltransferase"/>
    <property type="match status" value="1"/>
</dbReference>
<name>A0A5D6WSL8_9FIRM</name>
<dbReference type="Proteomes" id="UP000322783">
    <property type="component" value="Unassembled WGS sequence"/>
</dbReference>
<keyword evidence="4 5" id="KW-0472">Membrane</keyword>
<feature type="transmembrane region" description="Helical" evidence="5">
    <location>
        <begin position="75"/>
        <end position="94"/>
    </location>
</feature>
<keyword evidence="2 5" id="KW-0812">Transmembrane</keyword>
<feature type="transmembrane region" description="Helical" evidence="5">
    <location>
        <begin position="100"/>
        <end position="120"/>
    </location>
</feature>
<dbReference type="GO" id="GO:0009247">
    <property type="term" value="P:glycolipid biosynthetic process"/>
    <property type="evidence" value="ECO:0007669"/>
    <property type="project" value="TreeGrafter"/>
</dbReference>
<dbReference type="InterPro" id="IPR044878">
    <property type="entry name" value="UbiA_sf"/>
</dbReference>
<protein>
    <submittedName>
        <fullName evidence="6">UbiA prenyltransferase family protein</fullName>
    </submittedName>
</protein>
<accession>A0A5D6WSL8</accession>
<feature type="transmembrane region" description="Helical" evidence="5">
    <location>
        <begin position="193"/>
        <end position="216"/>
    </location>
</feature>
<comment type="subcellular location">
    <subcellularLocation>
        <location evidence="1">Membrane</location>
        <topology evidence="1">Multi-pass membrane protein</topology>
    </subcellularLocation>
</comment>
<feature type="transmembrane region" description="Helical" evidence="5">
    <location>
        <begin position="156"/>
        <end position="172"/>
    </location>
</feature>
<feature type="transmembrane region" description="Helical" evidence="5">
    <location>
        <begin position="36"/>
        <end position="54"/>
    </location>
</feature>
<organism evidence="6 7">
    <name type="scientific">Selenomonas caprae</name>
    <dbReference type="NCBI Taxonomy" id="2606905"/>
    <lineage>
        <taxon>Bacteria</taxon>
        <taxon>Bacillati</taxon>
        <taxon>Bacillota</taxon>
        <taxon>Negativicutes</taxon>
        <taxon>Selenomonadales</taxon>
        <taxon>Selenomonadaceae</taxon>
        <taxon>Selenomonas</taxon>
    </lineage>
</organism>
<gene>
    <name evidence="6" type="ORF">FZ041_03330</name>
</gene>
<dbReference type="InterPro" id="IPR039653">
    <property type="entry name" value="Prenyltransferase"/>
</dbReference>
<evidence type="ECO:0000256" key="4">
    <source>
        <dbReference type="ARBA" id="ARBA00023136"/>
    </source>
</evidence>
<evidence type="ECO:0000256" key="1">
    <source>
        <dbReference type="ARBA" id="ARBA00004141"/>
    </source>
</evidence>
<feature type="transmembrane region" description="Helical" evidence="5">
    <location>
        <begin position="127"/>
        <end position="150"/>
    </location>
</feature>
<dbReference type="EMBL" id="VTOZ01000005">
    <property type="protein sequence ID" value="TYZ29958.1"/>
    <property type="molecule type" value="Genomic_DNA"/>
</dbReference>
<dbReference type="GO" id="GO:0005886">
    <property type="term" value="C:plasma membrane"/>
    <property type="evidence" value="ECO:0007669"/>
    <property type="project" value="TreeGrafter"/>
</dbReference>
<sequence length="303" mass="34627">MCILQEMRPYQWTKNILVYAALLFGGSLFVEGKLLLVTMAFCSFCLAGSGVYFFNDIVDAENDRYNPKKCNRPIASGKISIIQAYIWSILLWLVGGLLAYMVNVGCFCHILTYVIINICYTLRLKHVVIIDVMIIASGFVLRAVMGAIAIGMEMTMWFLLCVTFLSLFLALGKRRHELAALADNEITRGRKVLRFYSIDLIDQLMAIAATALILLLRNCRLCWQSTRHCCRKARMWLLSSVRVRCPMRRKWSIRTTIRCCVRKSSSISWLCPRKPQSSRQQAKPAANSLRREKQMGRVISMIS</sequence>
<dbReference type="CDD" id="cd13963">
    <property type="entry name" value="PT_UbiA_2"/>
    <property type="match status" value="1"/>
</dbReference>
<dbReference type="PANTHER" id="PTHR11048:SF5">
    <property type="entry name" value="DECAPRENYL-PHOSPHATE PHOSPHORIBOSYLTRANSFERASE"/>
    <property type="match status" value="1"/>
</dbReference>
<reference evidence="6 7" key="1">
    <citation type="submission" date="2019-08" db="EMBL/GenBank/DDBJ databases">
        <title>Selenomonas sp. mPRGC5 and Selenomonas sp. mPRGC8 isolated from ruminal fluid of dairy goat (Capra hircus).</title>
        <authorList>
            <person name="Poothong S."/>
            <person name="Nuengjamnong C."/>
            <person name="Tanasupawat S."/>
        </authorList>
    </citation>
    <scope>NUCLEOTIDE SEQUENCE [LARGE SCALE GENOMIC DNA]</scope>
    <source>
        <strain evidence="7">mPRGC8</strain>
    </source>
</reference>
<dbReference type="PANTHER" id="PTHR11048">
    <property type="entry name" value="PRENYLTRANSFERASES"/>
    <property type="match status" value="1"/>
</dbReference>
<evidence type="ECO:0000256" key="3">
    <source>
        <dbReference type="ARBA" id="ARBA00022989"/>
    </source>
</evidence>
<dbReference type="InterPro" id="IPR000537">
    <property type="entry name" value="UbiA_prenyltransferase"/>
</dbReference>
<proteinExistence type="predicted"/>
<evidence type="ECO:0000256" key="2">
    <source>
        <dbReference type="ARBA" id="ARBA00022692"/>
    </source>
</evidence>
<evidence type="ECO:0000256" key="5">
    <source>
        <dbReference type="SAM" id="Phobius"/>
    </source>
</evidence>
<feature type="transmembrane region" description="Helical" evidence="5">
    <location>
        <begin position="12"/>
        <end position="30"/>
    </location>
</feature>
<keyword evidence="7" id="KW-1185">Reference proteome</keyword>
<dbReference type="Pfam" id="PF01040">
    <property type="entry name" value="UbiA"/>
    <property type="match status" value="1"/>
</dbReference>
<dbReference type="GO" id="GO:0016765">
    <property type="term" value="F:transferase activity, transferring alkyl or aryl (other than methyl) groups"/>
    <property type="evidence" value="ECO:0007669"/>
    <property type="project" value="InterPro"/>
</dbReference>
<dbReference type="AlphaFoldDB" id="A0A5D6WSL8"/>
<keyword evidence="6" id="KW-0808">Transferase</keyword>
<comment type="caution">
    <text evidence="6">The sequence shown here is derived from an EMBL/GenBank/DDBJ whole genome shotgun (WGS) entry which is preliminary data.</text>
</comment>
<evidence type="ECO:0000313" key="6">
    <source>
        <dbReference type="EMBL" id="TYZ29958.1"/>
    </source>
</evidence>
<evidence type="ECO:0000313" key="7">
    <source>
        <dbReference type="Proteomes" id="UP000322783"/>
    </source>
</evidence>